<evidence type="ECO:0000313" key="2">
    <source>
        <dbReference type="EMBL" id="KRH93084.1"/>
    </source>
</evidence>
<dbReference type="GO" id="GO:0017108">
    <property type="term" value="F:5'-flap endonuclease activity"/>
    <property type="evidence" value="ECO:0007669"/>
    <property type="project" value="TreeGrafter"/>
</dbReference>
<dbReference type="OrthoDB" id="31113at2759"/>
<keyword evidence="2" id="KW-0540">Nuclease</keyword>
<protein>
    <submittedName>
        <fullName evidence="2">5'-3' exonuclease</fullName>
    </submittedName>
</protein>
<name>A0A0R0LUI4_9MICR</name>
<feature type="non-terminal residue" evidence="2">
    <location>
        <position position="1"/>
    </location>
</feature>
<dbReference type="AlphaFoldDB" id="A0A0R0LUI4"/>
<dbReference type="GO" id="GO:0004527">
    <property type="term" value="F:exonuclease activity"/>
    <property type="evidence" value="ECO:0007669"/>
    <property type="project" value="UniProtKB-KW"/>
</dbReference>
<dbReference type="EMBL" id="LGUB01000500">
    <property type="protein sequence ID" value="KRH93084.1"/>
    <property type="molecule type" value="Genomic_DNA"/>
</dbReference>
<comment type="caution">
    <text evidence="2">The sequence shown here is derived from an EMBL/GenBank/DDBJ whole genome shotgun (WGS) entry which is preliminary data.</text>
</comment>
<dbReference type="InterPro" id="IPR006086">
    <property type="entry name" value="XPG-I_dom"/>
</dbReference>
<dbReference type="GO" id="GO:0003677">
    <property type="term" value="F:DNA binding"/>
    <property type="evidence" value="ECO:0007669"/>
    <property type="project" value="InterPro"/>
</dbReference>
<dbReference type="SUPFAM" id="SSF88723">
    <property type="entry name" value="PIN domain-like"/>
    <property type="match status" value="1"/>
</dbReference>
<proteinExistence type="predicted"/>
<dbReference type="Gene3D" id="3.40.50.1010">
    <property type="entry name" value="5'-nuclease"/>
    <property type="match status" value="1"/>
</dbReference>
<keyword evidence="2" id="KW-0378">Hydrolase</keyword>
<dbReference type="SUPFAM" id="SSF47807">
    <property type="entry name" value="5' to 3' exonuclease, C-terminal subdomain"/>
    <property type="match status" value="1"/>
</dbReference>
<accession>A0A0R0LUI4</accession>
<evidence type="ECO:0000259" key="1">
    <source>
        <dbReference type="Pfam" id="PF00867"/>
    </source>
</evidence>
<dbReference type="SMART" id="SM00279">
    <property type="entry name" value="HhH2"/>
    <property type="match status" value="1"/>
</dbReference>
<keyword evidence="3" id="KW-1185">Reference proteome</keyword>
<dbReference type="Pfam" id="PF00867">
    <property type="entry name" value="XPG_I"/>
    <property type="match status" value="1"/>
</dbReference>
<dbReference type="PANTHER" id="PTHR11081">
    <property type="entry name" value="FLAP ENDONUCLEASE FAMILY MEMBER"/>
    <property type="match status" value="1"/>
</dbReference>
<dbReference type="InterPro" id="IPR006084">
    <property type="entry name" value="XPG/Rad2"/>
</dbReference>
<dbReference type="InterPro" id="IPR029060">
    <property type="entry name" value="PIN-like_dom_sf"/>
</dbReference>
<dbReference type="Proteomes" id="UP000051530">
    <property type="component" value="Unassembled WGS sequence"/>
</dbReference>
<sequence length="308" mass="35585">DKVTEISFVKTTESLEDTELESLVQEAQLSTKQVQNISNVLKSNSFARSKADFISDLDSIARLLKNILKILNISSIDANYEADGLLGLLSTEFVDEHNSGFIKSTDQKRLKISTSELNKNKPLIDAVVTDDNDVFLFGAKKVYRHFFSPYQAKNKNTEYICKMYTMDSIQKNTSLTRNNMYFLSYLLGSDYTVGITGIGPKKAQEILKISQKMSFDDKNEKSKKELQKYGFDWETLRSGTESVREIYENQSREQRPAFSIRTTEIDTKILKRFMDENHLTKKQIDEIIFYTDKINENLKKSWFKKKIS</sequence>
<dbReference type="InterPro" id="IPR036279">
    <property type="entry name" value="5-3_exonuclease_C_sf"/>
</dbReference>
<gene>
    <name evidence="2" type="ORF">M153_15620002668</name>
</gene>
<dbReference type="GO" id="GO:0006281">
    <property type="term" value="P:DNA repair"/>
    <property type="evidence" value="ECO:0007669"/>
    <property type="project" value="UniProtKB-ARBA"/>
</dbReference>
<organism evidence="2 3">
    <name type="scientific">Pseudoloma neurophilia</name>
    <dbReference type="NCBI Taxonomy" id="146866"/>
    <lineage>
        <taxon>Eukaryota</taxon>
        <taxon>Fungi</taxon>
        <taxon>Fungi incertae sedis</taxon>
        <taxon>Microsporidia</taxon>
        <taxon>Pseudoloma</taxon>
    </lineage>
</organism>
<dbReference type="Gene3D" id="1.10.150.20">
    <property type="entry name" value="5' to 3' exonuclease, C-terminal subdomain"/>
    <property type="match status" value="1"/>
</dbReference>
<evidence type="ECO:0000313" key="3">
    <source>
        <dbReference type="Proteomes" id="UP000051530"/>
    </source>
</evidence>
<reference evidence="2 3" key="1">
    <citation type="submission" date="2015-07" db="EMBL/GenBank/DDBJ databases">
        <title>The genome of Pseudoloma neurophilia, a relevant intracellular parasite of the zebrafish.</title>
        <authorList>
            <person name="Ndikumana S."/>
            <person name="Pelin A."/>
            <person name="Sanders J."/>
            <person name="Corradi N."/>
        </authorList>
    </citation>
    <scope>NUCLEOTIDE SEQUENCE [LARGE SCALE GENOMIC DNA]</scope>
    <source>
        <strain evidence="2 3">MK1</strain>
    </source>
</reference>
<dbReference type="CDD" id="cd09900">
    <property type="entry name" value="H3TH_XPG-like"/>
    <property type="match status" value="1"/>
</dbReference>
<feature type="domain" description="XPG-I" evidence="1">
    <location>
        <begin position="117"/>
        <end position="190"/>
    </location>
</feature>
<keyword evidence="2" id="KW-0269">Exonuclease</keyword>
<dbReference type="PANTHER" id="PTHR11081:SF59">
    <property type="entry name" value="FI23547P1"/>
    <property type="match status" value="1"/>
</dbReference>
<dbReference type="VEuPathDB" id="MicrosporidiaDB:M153_15620002668"/>
<dbReference type="InterPro" id="IPR008918">
    <property type="entry name" value="HhH2"/>
</dbReference>